<keyword evidence="2" id="KW-1185">Reference proteome</keyword>
<sequence>MVIPQPARRRNEFVVRAVRLNRFQSVVYQRKQRVVNGLVKSCLRIASVTSVDSSVTVDIFIDVELI</sequence>
<dbReference type="EMBL" id="SJPM01000001">
    <property type="protein sequence ID" value="TWU03600.1"/>
    <property type="molecule type" value="Genomic_DNA"/>
</dbReference>
<dbReference type="Proteomes" id="UP000316213">
    <property type="component" value="Unassembled WGS sequence"/>
</dbReference>
<proteinExistence type="predicted"/>
<evidence type="ECO:0000313" key="1">
    <source>
        <dbReference type="EMBL" id="TWU03600.1"/>
    </source>
</evidence>
<comment type="caution">
    <text evidence="1">The sequence shown here is derived from an EMBL/GenBank/DDBJ whole genome shotgun (WGS) entry which is preliminary data.</text>
</comment>
<accession>A0A5C6AV41</accession>
<reference evidence="1 2" key="1">
    <citation type="submission" date="2019-02" db="EMBL/GenBank/DDBJ databases">
        <title>Deep-cultivation of Planctomycetes and their phenomic and genomic characterization uncovers novel biology.</title>
        <authorList>
            <person name="Wiegand S."/>
            <person name="Jogler M."/>
            <person name="Boedeker C."/>
            <person name="Pinto D."/>
            <person name="Vollmers J."/>
            <person name="Rivas-Marin E."/>
            <person name="Kohn T."/>
            <person name="Peeters S.H."/>
            <person name="Heuer A."/>
            <person name="Rast P."/>
            <person name="Oberbeckmann S."/>
            <person name="Bunk B."/>
            <person name="Jeske O."/>
            <person name="Meyerdierks A."/>
            <person name="Storesund J.E."/>
            <person name="Kallscheuer N."/>
            <person name="Luecker S."/>
            <person name="Lage O.M."/>
            <person name="Pohl T."/>
            <person name="Merkel B.J."/>
            <person name="Hornburger P."/>
            <person name="Mueller R.-W."/>
            <person name="Bruemmer F."/>
            <person name="Labrenz M."/>
            <person name="Spormann A.M."/>
            <person name="Op Den Camp H."/>
            <person name="Overmann J."/>
            <person name="Amann R."/>
            <person name="Jetten M.S.M."/>
            <person name="Mascher T."/>
            <person name="Medema M.H."/>
            <person name="Devos D.P."/>
            <person name="Kaster A.-K."/>
            <person name="Ovreas L."/>
            <person name="Rohde M."/>
            <person name="Galperin M.Y."/>
            <person name="Jogler C."/>
        </authorList>
    </citation>
    <scope>NUCLEOTIDE SEQUENCE [LARGE SCALE GENOMIC DNA]</scope>
    <source>
        <strain evidence="1 2">Pla100</strain>
    </source>
</reference>
<name>A0A5C6AV41_9BACT</name>
<gene>
    <name evidence="1" type="ORF">Pla100_05280</name>
</gene>
<organism evidence="1 2">
    <name type="scientific">Neorhodopirellula pilleata</name>
    <dbReference type="NCBI Taxonomy" id="2714738"/>
    <lineage>
        <taxon>Bacteria</taxon>
        <taxon>Pseudomonadati</taxon>
        <taxon>Planctomycetota</taxon>
        <taxon>Planctomycetia</taxon>
        <taxon>Pirellulales</taxon>
        <taxon>Pirellulaceae</taxon>
        <taxon>Neorhodopirellula</taxon>
    </lineage>
</organism>
<protein>
    <submittedName>
        <fullName evidence="1">Uncharacterized protein</fullName>
    </submittedName>
</protein>
<dbReference type="AlphaFoldDB" id="A0A5C6AV41"/>
<evidence type="ECO:0000313" key="2">
    <source>
        <dbReference type="Proteomes" id="UP000316213"/>
    </source>
</evidence>